<feature type="transmembrane region" description="Helical" evidence="1">
    <location>
        <begin position="42"/>
        <end position="63"/>
    </location>
</feature>
<dbReference type="EMBL" id="CP002101">
    <property type="protein sequence ID" value="AEH60649.1"/>
    <property type="molecule type" value="Genomic_DNA"/>
</dbReference>
<proteinExistence type="predicted"/>
<keyword evidence="1" id="KW-0472">Membrane</keyword>
<name>F7XKP0_METZD</name>
<dbReference type="AlphaFoldDB" id="F7XKP0"/>
<evidence type="ECO:0000256" key="1">
    <source>
        <dbReference type="SAM" id="Phobius"/>
    </source>
</evidence>
<dbReference type="HOGENOM" id="CLU_772967_0_0_2"/>
<accession>F7XKP0</accession>
<dbReference type="Proteomes" id="UP000006622">
    <property type="component" value="Chromosome"/>
</dbReference>
<keyword evidence="1" id="KW-1133">Transmembrane helix</keyword>
<evidence type="ECO:0000313" key="3">
    <source>
        <dbReference type="Proteomes" id="UP000006622"/>
    </source>
</evidence>
<keyword evidence="3" id="KW-1185">Reference proteome</keyword>
<organism evidence="2 3">
    <name type="scientific">Methanosalsum zhilinae (strain DSM 4017 / NBRC 107636 / OCM 62 / WeN5)</name>
    <name type="common">Methanohalophilus zhilinae</name>
    <dbReference type="NCBI Taxonomy" id="679901"/>
    <lineage>
        <taxon>Archaea</taxon>
        <taxon>Methanobacteriati</taxon>
        <taxon>Methanobacteriota</taxon>
        <taxon>Stenosarchaea group</taxon>
        <taxon>Methanomicrobia</taxon>
        <taxon>Methanosarcinales</taxon>
        <taxon>Methanosarcinaceae</taxon>
        <taxon>Methanosalsum</taxon>
    </lineage>
</organism>
<dbReference type="STRING" id="679901.Mzhil_0785"/>
<protein>
    <submittedName>
        <fullName evidence="2">Uncharacterized protein</fullName>
    </submittedName>
</protein>
<gene>
    <name evidence="2" type="ordered locus">Mzhil_0785</name>
</gene>
<reference evidence="2 3" key="1">
    <citation type="submission" date="2010-07" db="EMBL/GenBank/DDBJ databases">
        <title>The complete genome of Methanosalsum zhilinae DSM 4017.</title>
        <authorList>
            <consortium name="US DOE Joint Genome Institute (JGI-PGF)"/>
            <person name="Lucas S."/>
            <person name="Copeland A."/>
            <person name="Lapidus A."/>
            <person name="Glavina del Rio T."/>
            <person name="Dalin E."/>
            <person name="Tice H."/>
            <person name="Bruce D."/>
            <person name="Goodwin L."/>
            <person name="Pitluck S."/>
            <person name="Kyrpides N."/>
            <person name="Mavromatis K."/>
            <person name="Ovchinnikova G."/>
            <person name="Daligault H."/>
            <person name="Detter J.C."/>
            <person name="Han C."/>
            <person name="Tapia R."/>
            <person name="Larimer F."/>
            <person name="Land M."/>
            <person name="Hauser L."/>
            <person name="Markowitz V."/>
            <person name="Cheng J.-F."/>
            <person name="Hugenholtz P."/>
            <person name="Woyke T."/>
            <person name="Wu D."/>
            <person name="Spring S."/>
            <person name="Schueler E."/>
            <person name="Brambilla E."/>
            <person name="Klenk H.-P."/>
            <person name="Eisen J.A."/>
        </authorList>
    </citation>
    <scope>NUCLEOTIDE SEQUENCE [LARGE SCALE GENOMIC DNA]</scope>
    <source>
        <strain evidence="3">DSM 4017 / NBRC 107636 / OCM 62 / WeN5</strain>
    </source>
</reference>
<keyword evidence="1" id="KW-0812">Transmembrane</keyword>
<sequence length="358" mass="41059">MCIITSIIFEVKECFITQYILYIIIMDKYKINKKDTQNKRTLFISIALISSIILFSGCLDIGVKDKFPSDEMTADIEVISANGTVIHVDLEGGFYGIVTDKGDRYYPLNMDEIYAENGMDITFVGKVKEDTVTAQMWGTPVEIISMSERSEADFVYGYGTVTYIELEGGFYGIITDEQDRYLPLNLEERYKMDGMRVFYAGELKHDIFTIYQWGTPLEIHSILWAYYSPDYNVSVIRSLMDALIDDEAQTYHLIEDRTQAGFSSFVEGYDSHVTFMFIPEYRDSSTYYANYSILKNDLTMVSYSNKKFENISLDDPITINVPWEKGDRLEFIISLKDSEGTEVYTGHYNLALGISSLV</sequence>
<evidence type="ECO:0000313" key="2">
    <source>
        <dbReference type="EMBL" id="AEH60649.1"/>
    </source>
</evidence>
<dbReference type="KEGG" id="mzh:Mzhil_0785"/>